<keyword evidence="3 6" id="KW-0808">Transferase</keyword>
<dbReference type="OMA" id="WWPSKYA"/>
<dbReference type="AlphaFoldDB" id="A0A200QSG3"/>
<keyword evidence="4" id="KW-0325">Glycoprotein</keyword>
<evidence type="ECO:0000259" key="5">
    <source>
        <dbReference type="Pfam" id="PF04577"/>
    </source>
</evidence>
<dbReference type="GO" id="GO:0016763">
    <property type="term" value="F:pentosyltransferase activity"/>
    <property type="evidence" value="ECO:0007669"/>
    <property type="project" value="UniProtKB-ARBA"/>
</dbReference>
<reference evidence="6 7" key="1">
    <citation type="journal article" date="2017" name="Mol. Plant">
        <title>The Genome of Medicinal Plant Macleaya cordata Provides New Insights into Benzylisoquinoline Alkaloids Metabolism.</title>
        <authorList>
            <person name="Liu X."/>
            <person name="Liu Y."/>
            <person name="Huang P."/>
            <person name="Ma Y."/>
            <person name="Qing Z."/>
            <person name="Tang Q."/>
            <person name="Cao H."/>
            <person name="Cheng P."/>
            <person name="Zheng Y."/>
            <person name="Yuan Z."/>
            <person name="Zhou Y."/>
            <person name="Liu J."/>
            <person name="Tang Z."/>
            <person name="Zhuo Y."/>
            <person name="Zhang Y."/>
            <person name="Yu L."/>
            <person name="Huang J."/>
            <person name="Yang P."/>
            <person name="Peng Q."/>
            <person name="Zhang J."/>
            <person name="Jiang W."/>
            <person name="Zhang Z."/>
            <person name="Lin K."/>
            <person name="Ro D.K."/>
            <person name="Chen X."/>
            <person name="Xiong X."/>
            <person name="Shang Y."/>
            <person name="Huang S."/>
            <person name="Zeng J."/>
        </authorList>
    </citation>
    <scope>NUCLEOTIDE SEQUENCE [LARGE SCALE GENOMIC DNA]</scope>
    <source>
        <strain evidence="7">cv. BLH2017</strain>
        <tissue evidence="6">Root</tissue>
    </source>
</reference>
<protein>
    <submittedName>
        <fullName evidence="6">Glycosyltransferase AER61</fullName>
    </submittedName>
</protein>
<name>A0A200QSG3_MACCD</name>
<dbReference type="PANTHER" id="PTHR20961">
    <property type="entry name" value="GLYCOSYLTRANSFERASE"/>
    <property type="match status" value="1"/>
</dbReference>
<evidence type="ECO:0000313" key="7">
    <source>
        <dbReference type="Proteomes" id="UP000195402"/>
    </source>
</evidence>
<dbReference type="InParanoid" id="A0A200QSG3"/>
<sequence>MPQLAELLQAIGPAPPLLNNEADTFSWSLTPKGNFTVQSLYEHLSAHILLNFQIAISTKFNKDQSRVILEYSPNLQDQWVSQQPLALVVGISPYNMEALDSKFLDCGKPSKLKTSLWKVDLTLPQQPSKSSAPPPTQLISCDRTHERYDVCSIHGPTTMDPTKSTFYLFDPTTPSDHHQKQKIRPYPRKWETNIMSSLIKELTLITSPSKIHCQIQHQAPALVFSSGGYIGNLFHDFDDGFIPLFVTVRSIFPNGVHPILVISKCHHWWISKYTELLQRFTPYPIINLDNETSTHCFPSTTIGLISHGYMTINPKLLPNSETFRDFRVLLGTAYAKTSHLQTGGPITRPRLVLVSRTGDRVGRVMVNEAEVVLLAKEVGFEVIIFEPNQFTWLSEAYGLINRSHAMVGVHGAALTHSLFLRPGSVFIQIVPIGIDWLAETYFGQPTREMGLEYMEYKIEVNESSLVEKYGKDNLVLTNPKAVTKRVWSNTKNIYLKDQDVRVDLVRFGSYLRKAFKKAKRFMDKEG</sequence>
<dbReference type="GO" id="GO:0000139">
    <property type="term" value="C:Golgi membrane"/>
    <property type="evidence" value="ECO:0007669"/>
    <property type="project" value="UniProtKB-SubCell"/>
</dbReference>
<evidence type="ECO:0000313" key="6">
    <source>
        <dbReference type="EMBL" id="OVA13389.1"/>
    </source>
</evidence>
<comment type="caution">
    <text evidence="6">The sequence shown here is derived from an EMBL/GenBank/DDBJ whole genome shotgun (WGS) entry which is preliminary data.</text>
</comment>
<gene>
    <name evidence="6" type="ORF">BVC80_8771g2</name>
</gene>
<dbReference type="InterPro" id="IPR049625">
    <property type="entry name" value="Glyco_transf_61_cat"/>
</dbReference>
<feature type="domain" description="Glycosyltransferase 61 catalytic" evidence="5">
    <location>
        <begin position="303"/>
        <end position="427"/>
    </location>
</feature>
<accession>A0A200QSG3</accession>
<evidence type="ECO:0000256" key="4">
    <source>
        <dbReference type="ARBA" id="ARBA00023180"/>
    </source>
</evidence>
<dbReference type="PANTHER" id="PTHR20961:SF98">
    <property type="entry name" value="GLYCOSYLTRANSFERASE"/>
    <property type="match status" value="1"/>
</dbReference>
<keyword evidence="7" id="KW-1185">Reference proteome</keyword>
<evidence type="ECO:0000256" key="3">
    <source>
        <dbReference type="ARBA" id="ARBA00022679"/>
    </source>
</evidence>
<proteinExistence type="predicted"/>
<dbReference type="InterPro" id="IPR007657">
    <property type="entry name" value="Glycosyltransferase_61"/>
</dbReference>
<dbReference type="EMBL" id="MVGT01001146">
    <property type="protein sequence ID" value="OVA13389.1"/>
    <property type="molecule type" value="Genomic_DNA"/>
</dbReference>
<dbReference type="FunCoup" id="A0A200QSG3">
    <property type="interactions" value="336"/>
</dbReference>
<keyword evidence="2" id="KW-0328">Glycosyltransferase</keyword>
<dbReference type="STRING" id="56857.A0A200QSG3"/>
<comment type="subcellular location">
    <subcellularLocation>
        <location evidence="1">Golgi apparatus membrane</location>
        <topology evidence="1">Single-pass type II membrane protein</topology>
    </subcellularLocation>
</comment>
<evidence type="ECO:0000256" key="2">
    <source>
        <dbReference type="ARBA" id="ARBA00022676"/>
    </source>
</evidence>
<organism evidence="6 7">
    <name type="scientific">Macleaya cordata</name>
    <name type="common">Five-seeded plume-poppy</name>
    <name type="synonym">Bocconia cordata</name>
    <dbReference type="NCBI Taxonomy" id="56857"/>
    <lineage>
        <taxon>Eukaryota</taxon>
        <taxon>Viridiplantae</taxon>
        <taxon>Streptophyta</taxon>
        <taxon>Embryophyta</taxon>
        <taxon>Tracheophyta</taxon>
        <taxon>Spermatophyta</taxon>
        <taxon>Magnoliopsida</taxon>
        <taxon>Ranunculales</taxon>
        <taxon>Papaveraceae</taxon>
        <taxon>Papaveroideae</taxon>
        <taxon>Macleaya</taxon>
    </lineage>
</organism>
<dbReference type="Proteomes" id="UP000195402">
    <property type="component" value="Unassembled WGS sequence"/>
</dbReference>
<evidence type="ECO:0000256" key="1">
    <source>
        <dbReference type="ARBA" id="ARBA00004323"/>
    </source>
</evidence>
<dbReference type="Pfam" id="PF04577">
    <property type="entry name" value="Glyco_transf_61"/>
    <property type="match status" value="1"/>
</dbReference>
<dbReference type="OrthoDB" id="529273at2759"/>